<accession>X1UMJ0</accession>
<sequence>MQYKNKKNLYKILFITILLGFIISLVGCNWLSFGLLNIFDPQAQIRIKSFDYVDECKTVVTFEVFTINQVEFIISGFELEYYRGSTKLDSLKSSVGVNFYVAPSSGPGVEGPVTKITELSLYTSAVLDYVKTYSAFNE</sequence>
<evidence type="ECO:0008006" key="3">
    <source>
        <dbReference type="Google" id="ProtNLM"/>
    </source>
</evidence>
<dbReference type="PROSITE" id="PS51257">
    <property type="entry name" value="PROKAR_LIPOPROTEIN"/>
    <property type="match status" value="1"/>
</dbReference>
<proteinExistence type="predicted"/>
<protein>
    <recommendedName>
        <fullName evidence="3">Lipoprotein</fullName>
    </recommendedName>
</protein>
<name>X1UMJ0_9ZZZZ</name>
<evidence type="ECO:0000313" key="2">
    <source>
        <dbReference type="EMBL" id="GAJ18693.1"/>
    </source>
</evidence>
<feature type="non-terminal residue" evidence="2">
    <location>
        <position position="138"/>
    </location>
</feature>
<organism evidence="2">
    <name type="scientific">marine sediment metagenome</name>
    <dbReference type="NCBI Taxonomy" id="412755"/>
    <lineage>
        <taxon>unclassified sequences</taxon>
        <taxon>metagenomes</taxon>
        <taxon>ecological metagenomes</taxon>
    </lineage>
</organism>
<keyword evidence="1" id="KW-0472">Membrane</keyword>
<keyword evidence="1" id="KW-0812">Transmembrane</keyword>
<evidence type="ECO:0000256" key="1">
    <source>
        <dbReference type="SAM" id="Phobius"/>
    </source>
</evidence>
<comment type="caution">
    <text evidence="2">The sequence shown here is derived from an EMBL/GenBank/DDBJ whole genome shotgun (WGS) entry which is preliminary data.</text>
</comment>
<keyword evidence="1" id="KW-1133">Transmembrane helix</keyword>
<feature type="transmembrane region" description="Helical" evidence="1">
    <location>
        <begin position="12"/>
        <end position="39"/>
    </location>
</feature>
<dbReference type="AlphaFoldDB" id="X1UMJ0"/>
<reference evidence="2" key="1">
    <citation type="journal article" date="2014" name="Front. Microbiol.">
        <title>High frequency of phylogenetically diverse reductive dehalogenase-homologous genes in deep subseafloor sedimentary metagenomes.</title>
        <authorList>
            <person name="Kawai M."/>
            <person name="Futagami T."/>
            <person name="Toyoda A."/>
            <person name="Takaki Y."/>
            <person name="Nishi S."/>
            <person name="Hori S."/>
            <person name="Arai W."/>
            <person name="Tsubouchi T."/>
            <person name="Morono Y."/>
            <person name="Uchiyama I."/>
            <person name="Ito T."/>
            <person name="Fujiyama A."/>
            <person name="Inagaki F."/>
            <person name="Takami H."/>
        </authorList>
    </citation>
    <scope>NUCLEOTIDE SEQUENCE</scope>
    <source>
        <strain evidence="2">Expedition CK06-06</strain>
    </source>
</reference>
<gene>
    <name evidence="2" type="ORF">S12H4_58329</name>
</gene>
<dbReference type="EMBL" id="BARW01037863">
    <property type="protein sequence ID" value="GAJ18693.1"/>
    <property type="molecule type" value="Genomic_DNA"/>
</dbReference>